<keyword evidence="2 3" id="KW-0808">Transferase</keyword>
<name>A0ABD1YKU2_9MARC</name>
<dbReference type="EMBL" id="JBHFFA010000004">
    <property type="protein sequence ID" value="KAL2631398.1"/>
    <property type="molecule type" value="Genomic_DNA"/>
</dbReference>
<dbReference type="CDD" id="cd03784">
    <property type="entry name" value="GT1_Gtf-like"/>
    <property type="match status" value="1"/>
</dbReference>
<dbReference type="Gene3D" id="3.40.50.2000">
    <property type="entry name" value="Glycogen Phosphorylase B"/>
    <property type="match status" value="2"/>
</dbReference>
<gene>
    <name evidence="5" type="ORF">R1flu_016084</name>
</gene>
<keyword evidence="6" id="KW-1185">Reference proteome</keyword>
<comment type="similarity">
    <text evidence="1 3">Belongs to the UDP-glycosyltransferase family.</text>
</comment>
<evidence type="ECO:0000313" key="5">
    <source>
        <dbReference type="EMBL" id="KAL2631398.1"/>
    </source>
</evidence>
<organism evidence="5 6">
    <name type="scientific">Riccia fluitans</name>
    <dbReference type="NCBI Taxonomy" id="41844"/>
    <lineage>
        <taxon>Eukaryota</taxon>
        <taxon>Viridiplantae</taxon>
        <taxon>Streptophyta</taxon>
        <taxon>Embryophyta</taxon>
        <taxon>Marchantiophyta</taxon>
        <taxon>Marchantiopsida</taxon>
        <taxon>Marchantiidae</taxon>
        <taxon>Marchantiales</taxon>
        <taxon>Ricciaceae</taxon>
        <taxon>Riccia</taxon>
    </lineage>
</organism>
<dbReference type="InterPro" id="IPR035595">
    <property type="entry name" value="UDP_glycos_trans_CS"/>
</dbReference>
<dbReference type="InterPro" id="IPR002213">
    <property type="entry name" value="UDP_glucos_trans"/>
</dbReference>
<dbReference type="PANTHER" id="PTHR48045:SF31">
    <property type="entry name" value="UDP-GLYCOSYLTRANSFERASE 76B1-LIKE"/>
    <property type="match status" value="1"/>
</dbReference>
<accession>A0ABD1YKU2</accession>
<evidence type="ECO:0000313" key="6">
    <source>
        <dbReference type="Proteomes" id="UP001605036"/>
    </source>
</evidence>
<dbReference type="AlphaFoldDB" id="A0ABD1YKU2"/>
<protein>
    <recommendedName>
        <fullName evidence="4">Glycosyltransferase</fullName>
        <ecNumber evidence="4">2.4.1.-</ecNumber>
    </recommendedName>
</protein>
<reference evidence="5 6" key="1">
    <citation type="submission" date="2024-09" db="EMBL/GenBank/DDBJ databases">
        <title>Chromosome-scale assembly of Riccia fluitans.</title>
        <authorList>
            <person name="Paukszto L."/>
            <person name="Sawicki J."/>
            <person name="Karawczyk K."/>
            <person name="Piernik-Szablinska J."/>
            <person name="Szczecinska M."/>
            <person name="Mazdziarz M."/>
        </authorList>
    </citation>
    <scope>NUCLEOTIDE SEQUENCE [LARGE SCALE GENOMIC DNA]</scope>
    <source>
        <strain evidence="5">Rf_01</strain>
        <tissue evidence="5">Aerial parts of the thallus</tissue>
    </source>
</reference>
<evidence type="ECO:0000256" key="3">
    <source>
        <dbReference type="RuleBase" id="RU003718"/>
    </source>
</evidence>
<dbReference type="InterPro" id="IPR018247">
    <property type="entry name" value="EF_Hand_1_Ca_BS"/>
</dbReference>
<dbReference type="FunFam" id="3.40.50.2000:FF:000060">
    <property type="entry name" value="Glycosyltransferase"/>
    <property type="match status" value="1"/>
</dbReference>
<dbReference type="Pfam" id="PF00201">
    <property type="entry name" value="UDPGT"/>
    <property type="match status" value="1"/>
</dbReference>
<comment type="caution">
    <text evidence="5">The sequence shown here is derived from an EMBL/GenBank/DDBJ whole genome shotgun (WGS) entry which is preliminary data.</text>
</comment>
<dbReference type="Proteomes" id="UP001605036">
    <property type="component" value="Unassembled WGS sequence"/>
</dbReference>
<dbReference type="SUPFAM" id="SSF53756">
    <property type="entry name" value="UDP-Glycosyltransferase/glycogen phosphorylase"/>
    <property type="match status" value="1"/>
</dbReference>
<keyword evidence="3" id="KW-0328">Glycosyltransferase</keyword>
<evidence type="ECO:0000256" key="4">
    <source>
        <dbReference type="RuleBase" id="RU362057"/>
    </source>
</evidence>
<dbReference type="EC" id="2.4.1.-" evidence="4"/>
<dbReference type="PANTHER" id="PTHR48045">
    <property type="entry name" value="UDP-GLYCOSYLTRANSFERASE 72B1"/>
    <property type="match status" value="1"/>
</dbReference>
<evidence type="ECO:0000256" key="1">
    <source>
        <dbReference type="ARBA" id="ARBA00009995"/>
    </source>
</evidence>
<dbReference type="PROSITE" id="PS00375">
    <property type="entry name" value="UDPGT"/>
    <property type="match status" value="1"/>
</dbReference>
<dbReference type="GO" id="GO:0016757">
    <property type="term" value="F:glycosyltransferase activity"/>
    <property type="evidence" value="ECO:0007669"/>
    <property type="project" value="UniProtKB-KW"/>
</dbReference>
<dbReference type="PROSITE" id="PS00018">
    <property type="entry name" value="EF_HAND_1"/>
    <property type="match status" value="1"/>
</dbReference>
<proteinExistence type="inferred from homology"/>
<sequence>MASLPKDTHNVEASPKVWIVPLAFPSHVRNFLQFAKVLATHKLTVTYFYTRGPAKALGVHTTVEKWRSEEGVDVHLRDLEIEEPEFADGPDDFKTWVEVMRQQEARFDSILKQEIELGQSKPTCIIWDFLLAGIHENTVKRNIPDWTLSILSVGYTGAATYLSQLQSKGILKIPASPQDKDSQEELISLPDGGALDGWTYFPSYNGAARPTGNDSDGKNRHPYLKFLDGQRDSSVLFVAFGSTWQLPPEQMLEIAFGLEASEQSFLCAFHPAVKTAKYPTGDIFDIIPSDLISRIKGRGLFVQDWVPQLHILNHPAVGGFLSHCGQNSTLESLSMGVPILTWPLFTDQNMNARFVVEEIQAGLGITKDESGEGFVDRTEVERKARALLQSEEGKAARKNALRIRELALRSVAVNGSSYNNMQSLIARIRGLAGVH</sequence>
<evidence type="ECO:0000256" key="2">
    <source>
        <dbReference type="ARBA" id="ARBA00022679"/>
    </source>
</evidence>